<evidence type="ECO:0000313" key="3">
    <source>
        <dbReference type="EMBL" id="MEH7827516.1"/>
    </source>
</evidence>
<feature type="region of interest" description="Disordered" evidence="1">
    <location>
        <begin position="54"/>
        <end position="132"/>
    </location>
</feature>
<feature type="signal peptide" evidence="2">
    <location>
        <begin position="1"/>
        <end position="25"/>
    </location>
</feature>
<evidence type="ECO:0000256" key="2">
    <source>
        <dbReference type="SAM" id="SignalP"/>
    </source>
</evidence>
<evidence type="ECO:0000313" key="4">
    <source>
        <dbReference type="Proteomes" id="UP001431963"/>
    </source>
</evidence>
<dbReference type="EMBL" id="JBALHR010000002">
    <property type="protein sequence ID" value="MEH7827516.1"/>
    <property type="molecule type" value="Genomic_DNA"/>
</dbReference>
<organism evidence="3 4">
    <name type="scientific">Gemmobacter denitrificans</name>
    <dbReference type="NCBI Taxonomy" id="3123040"/>
    <lineage>
        <taxon>Bacteria</taxon>
        <taxon>Pseudomonadati</taxon>
        <taxon>Pseudomonadota</taxon>
        <taxon>Alphaproteobacteria</taxon>
        <taxon>Rhodobacterales</taxon>
        <taxon>Paracoccaceae</taxon>
        <taxon>Gemmobacter</taxon>
    </lineage>
</organism>
<dbReference type="Proteomes" id="UP001431963">
    <property type="component" value="Unassembled WGS sequence"/>
</dbReference>
<feature type="region of interest" description="Disordered" evidence="1">
    <location>
        <begin position="192"/>
        <end position="217"/>
    </location>
</feature>
<keyword evidence="2" id="KW-0732">Signal</keyword>
<reference evidence="3" key="1">
    <citation type="submission" date="2024-02" db="EMBL/GenBank/DDBJ databases">
        <title>Genome sequences of strain Gemmobacter sp. JM10B15.</title>
        <authorList>
            <person name="Zhang M."/>
        </authorList>
    </citation>
    <scope>NUCLEOTIDE SEQUENCE</scope>
    <source>
        <strain evidence="3">JM10B15</strain>
    </source>
</reference>
<keyword evidence="4" id="KW-1185">Reference proteome</keyword>
<protein>
    <submittedName>
        <fullName evidence="3">Uncharacterized protein</fullName>
    </submittedName>
</protein>
<feature type="compositionally biased region" description="Basic and acidic residues" evidence="1">
    <location>
        <begin position="94"/>
        <end position="104"/>
    </location>
</feature>
<sequence length="217" mass="21818">MKIRMNSALMAGVALCAMMAGPVLALPGATTAGWLTLTKAAPVQSGAGLMVLASADGDGDADEGTDNGAGDGADDGAADDGADGDADDGVAPGDGRDDCENCRGDEDEGSDIGGPVDDEDGEALVDPMPVDEDDQTMWAGGDPDFCEACGGEVIDGEDLSGTEEEPTYIEDDFAPEVVQTTGVEVETRSEIQTTARSDRGGRDICAASASGSRCGDN</sequence>
<accession>A0ABU8BS50</accession>
<gene>
    <name evidence="3" type="ORF">V6590_05090</name>
</gene>
<comment type="caution">
    <text evidence="3">The sequence shown here is derived from an EMBL/GenBank/DDBJ whole genome shotgun (WGS) entry which is preliminary data.</text>
</comment>
<feature type="chain" id="PRO_5046748408" evidence="2">
    <location>
        <begin position="26"/>
        <end position="217"/>
    </location>
</feature>
<name>A0ABU8BS50_9RHOB</name>
<feature type="compositionally biased region" description="Acidic residues" evidence="1">
    <location>
        <begin position="105"/>
        <end position="132"/>
    </location>
</feature>
<proteinExistence type="predicted"/>
<evidence type="ECO:0000256" key="1">
    <source>
        <dbReference type="SAM" id="MobiDB-lite"/>
    </source>
</evidence>
<feature type="compositionally biased region" description="Acidic residues" evidence="1">
    <location>
        <begin position="72"/>
        <end position="88"/>
    </location>
</feature>
<dbReference type="RefSeq" id="WP_335420501.1">
    <property type="nucleotide sequence ID" value="NZ_JBALHR010000002.1"/>
</dbReference>